<dbReference type="PANTHER" id="PTHR32347">
    <property type="entry name" value="EFFLUX SYSTEM COMPONENT YKNX-RELATED"/>
    <property type="match status" value="1"/>
</dbReference>
<dbReference type="PANTHER" id="PTHR32347:SF29">
    <property type="entry name" value="UPF0194 MEMBRANE PROTEIN YBHG"/>
    <property type="match status" value="1"/>
</dbReference>
<comment type="subcellular location">
    <subcellularLocation>
        <location evidence="1">Cell envelope</location>
    </subcellularLocation>
</comment>
<evidence type="ECO:0000256" key="1">
    <source>
        <dbReference type="ARBA" id="ARBA00004196"/>
    </source>
</evidence>
<feature type="domain" description="Multidrug resistance protein MdtA-like alpha-helical hairpin" evidence="5">
    <location>
        <begin position="122"/>
        <end position="181"/>
    </location>
</feature>
<evidence type="ECO:0000313" key="7">
    <source>
        <dbReference type="Proteomes" id="UP000095347"/>
    </source>
</evidence>
<name>A0A1E5Q8W1_9PROT</name>
<dbReference type="GO" id="GO:0030313">
    <property type="term" value="C:cell envelope"/>
    <property type="evidence" value="ECO:0007669"/>
    <property type="project" value="UniProtKB-SubCell"/>
</dbReference>
<evidence type="ECO:0000256" key="2">
    <source>
        <dbReference type="ARBA" id="ARBA00023054"/>
    </source>
</evidence>
<proteinExistence type="predicted"/>
<dbReference type="STRING" id="28181.BEN30_07885"/>
<comment type="caution">
    <text evidence="6">The sequence shown here is derived from an EMBL/GenBank/DDBJ whole genome shotgun (WGS) entry which is preliminary data.</text>
</comment>
<evidence type="ECO:0000256" key="4">
    <source>
        <dbReference type="SAM" id="Phobius"/>
    </source>
</evidence>
<dbReference type="InterPro" id="IPR058624">
    <property type="entry name" value="MdtA-like_HH"/>
</dbReference>
<keyword evidence="7" id="KW-1185">Reference proteome</keyword>
<dbReference type="EMBL" id="MCGG01000018">
    <property type="protein sequence ID" value="OEJ67909.1"/>
    <property type="molecule type" value="Genomic_DNA"/>
</dbReference>
<sequence length="405" mass="43445">MTHGRPVSFGRYIFWLVVSILIAGFLAWAFIPTAVPVDVSKIEVGTMTVRVEGEGQTRVKDIYAISAPAAGRLMRIETEAGDKVIATKTRLAVIEPADPTILDSRSRAEAEATAQAAEDALALASAEEDRAKAELAFASSELIRAEKLSQNGTISRRALDVAQLDVATRAAELKSAEATVQVRMHELAMARARLLTPADGGGDAQCCVAITAPVDGQVLRILHESEGVVAAGEVLMEIGDPRHLEVVVDVLTRDGARIHEGAPAVIENWGGDALNGTVRRIEPFGYTKISVLGIEEQRVDVIIDFDEADAIPKALGHGFRVEVGIQEWQSDGVLKAPMAALFRVDGGWAAFVMQTDETARLVRLTVGHLNGREAEVLSGLSAGDEVVLHPSERIQDGVSLVRRKM</sequence>
<feature type="transmembrane region" description="Helical" evidence="4">
    <location>
        <begin position="12"/>
        <end position="31"/>
    </location>
</feature>
<dbReference type="AlphaFoldDB" id="A0A1E5Q8W1"/>
<keyword evidence="2 3" id="KW-0175">Coiled coil</keyword>
<gene>
    <name evidence="6" type="ORF">BEN30_07885</name>
</gene>
<organism evidence="6 7">
    <name type="scientific">Magnetovibrio blakemorei</name>
    <dbReference type="NCBI Taxonomy" id="28181"/>
    <lineage>
        <taxon>Bacteria</taxon>
        <taxon>Pseudomonadati</taxon>
        <taxon>Pseudomonadota</taxon>
        <taxon>Alphaproteobacteria</taxon>
        <taxon>Rhodospirillales</taxon>
        <taxon>Magnetovibrionaceae</taxon>
        <taxon>Magnetovibrio</taxon>
    </lineage>
</organism>
<evidence type="ECO:0000256" key="3">
    <source>
        <dbReference type="SAM" id="Coils"/>
    </source>
</evidence>
<reference evidence="7" key="1">
    <citation type="submission" date="2016-07" db="EMBL/GenBank/DDBJ databases">
        <authorList>
            <person name="Florea S."/>
            <person name="Webb J.S."/>
            <person name="Jaromczyk J."/>
            <person name="Schardl C.L."/>
        </authorList>
    </citation>
    <scope>NUCLEOTIDE SEQUENCE [LARGE SCALE GENOMIC DNA]</scope>
    <source>
        <strain evidence="7">MV-1</strain>
    </source>
</reference>
<dbReference type="Gene3D" id="2.40.30.170">
    <property type="match status" value="1"/>
</dbReference>
<keyword evidence="4" id="KW-1133">Transmembrane helix</keyword>
<dbReference type="Proteomes" id="UP000095347">
    <property type="component" value="Unassembled WGS sequence"/>
</dbReference>
<keyword evidence="4" id="KW-0812">Transmembrane</keyword>
<dbReference type="Gene3D" id="2.40.420.20">
    <property type="match status" value="1"/>
</dbReference>
<dbReference type="InterPro" id="IPR050465">
    <property type="entry name" value="UPF0194_transport"/>
</dbReference>
<dbReference type="Gene3D" id="2.40.50.100">
    <property type="match status" value="1"/>
</dbReference>
<protein>
    <recommendedName>
        <fullName evidence="5">Multidrug resistance protein MdtA-like alpha-helical hairpin domain-containing protein</fullName>
    </recommendedName>
</protein>
<dbReference type="Pfam" id="PF25876">
    <property type="entry name" value="HH_MFP_RND"/>
    <property type="match status" value="1"/>
</dbReference>
<evidence type="ECO:0000259" key="5">
    <source>
        <dbReference type="Pfam" id="PF25876"/>
    </source>
</evidence>
<accession>A0A1E5Q8W1</accession>
<dbReference type="Gene3D" id="1.10.287.470">
    <property type="entry name" value="Helix hairpin bin"/>
    <property type="match status" value="1"/>
</dbReference>
<feature type="coiled-coil region" evidence="3">
    <location>
        <begin position="107"/>
        <end position="134"/>
    </location>
</feature>
<evidence type="ECO:0000313" key="6">
    <source>
        <dbReference type="EMBL" id="OEJ67909.1"/>
    </source>
</evidence>
<keyword evidence="4" id="KW-0472">Membrane</keyword>